<dbReference type="Pfam" id="PF09594">
    <property type="entry name" value="GT87"/>
    <property type="match status" value="1"/>
</dbReference>
<evidence type="ECO:0000256" key="5">
    <source>
        <dbReference type="ARBA" id="ARBA00022989"/>
    </source>
</evidence>
<feature type="transmembrane region" description="Helical" evidence="9">
    <location>
        <begin position="147"/>
        <end position="180"/>
    </location>
</feature>
<comment type="similarity">
    <text evidence="7">Belongs to the glycosyltransferase 87 family.</text>
</comment>
<evidence type="ECO:0000313" key="11">
    <source>
        <dbReference type="Proteomes" id="UP000320216"/>
    </source>
</evidence>
<feature type="transmembrane region" description="Helical" evidence="9">
    <location>
        <begin position="262"/>
        <end position="278"/>
    </location>
</feature>
<feature type="transmembrane region" description="Helical" evidence="9">
    <location>
        <begin position="114"/>
        <end position="135"/>
    </location>
</feature>
<protein>
    <submittedName>
        <fullName evidence="10">DUF2029 domain-containing protein</fullName>
    </submittedName>
</protein>
<dbReference type="EMBL" id="CP042305">
    <property type="protein sequence ID" value="QDZ14720.1"/>
    <property type="molecule type" value="Genomic_DNA"/>
</dbReference>
<sequence>MRSDAAQTPPLPPAQTPLRASAPARYRARLSAWVKDARRSRTAVWVAFALVHLGIAAVVLPFGQFYLGDVHRVYLPWAMHAIHGHGVVGIDTAWVYPIGALVPVLLPALAGASAYGAAWMLMVTALDAVAVVALTARGEARRMDAAWWWLAFVALLGPIALTRLDTVSVPIAMLALLWLATRPRTAVALLTIATWIKVWPAALLLAVLVCVRSRARTIIVALTTSAAIVAMPVLLGAGGRLFSFIGTQDSRGLQVEAPVSTVWMWAAVFHLGGARIFYDKTLNTFQVTGDGSHIAASMMTPVLLITIIGVAALGTRAAFRRDERALPVLALALVLAFMLFDKVLSPQYIPWLAAPVVYGLVQQPHRFRFAALLTLAIAAATQAFYPWAYRFVLAAEPLALGALLARNVALCVLFGWSVVRLWRGSSAPVDARARPTQFALVDPAA</sequence>
<evidence type="ECO:0000256" key="1">
    <source>
        <dbReference type="ARBA" id="ARBA00004651"/>
    </source>
</evidence>
<dbReference type="AlphaFoldDB" id="A0A5B8M5E4"/>
<accession>A0A5B8M5E4</accession>
<keyword evidence="5 9" id="KW-1133">Transmembrane helix</keyword>
<feature type="transmembrane region" description="Helical" evidence="9">
    <location>
        <begin position="43"/>
        <end position="67"/>
    </location>
</feature>
<evidence type="ECO:0000256" key="2">
    <source>
        <dbReference type="ARBA" id="ARBA00022475"/>
    </source>
</evidence>
<feature type="transmembrane region" description="Helical" evidence="9">
    <location>
        <begin position="369"/>
        <end position="388"/>
    </location>
</feature>
<evidence type="ECO:0000256" key="3">
    <source>
        <dbReference type="ARBA" id="ARBA00022679"/>
    </source>
</evidence>
<feature type="region of interest" description="Disordered" evidence="8">
    <location>
        <begin position="1"/>
        <end position="22"/>
    </location>
</feature>
<name>A0A5B8M5E4_9MICO</name>
<feature type="transmembrane region" description="Helical" evidence="9">
    <location>
        <begin position="299"/>
        <end position="319"/>
    </location>
</feature>
<gene>
    <name evidence="10" type="ORF">FPZ11_08085</name>
</gene>
<feature type="transmembrane region" description="Helical" evidence="9">
    <location>
        <begin position="325"/>
        <end position="344"/>
    </location>
</feature>
<evidence type="ECO:0000256" key="4">
    <source>
        <dbReference type="ARBA" id="ARBA00022692"/>
    </source>
</evidence>
<dbReference type="Proteomes" id="UP000320216">
    <property type="component" value="Chromosome"/>
</dbReference>
<dbReference type="OrthoDB" id="581198at2"/>
<feature type="transmembrane region" description="Helical" evidence="9">
    <location>
        <begin position="186"/>
        <end position="211"/>
    </location>
</feature>
<keyword evidence="2" id="KW-1003">Cell membrane</keyword>
<evidence type="ECO:0000313" key="10">
    <source>
        <dbReference type="EMBL" id="QDZ14720.1"/>
    </source>
</evidence>
<organism evidence="10 11">
    <name type="scientific">Humibacter ginsenosidimutans</name>
    <dbReference type="NCBI Taxonomy" id="2599293"/>
    <lineage>
        <taxon>Bacteria</taxon>
        <taxon>Bacillati</taxon>
        <taxon>Actinomycetota</taxon>
        <taxon>Actinomycetes</taxon>
        <taxon>Micrococcales</taxon>
        <taxon>Microbacteriaceae</taxon>
        <taxon>Humibacter</taxon>
    </lineage>
</organism>
<evidence type="ECO:0000256" key="7">
    <source>
        <dbReference type="ARBA" id="ARBA00024033"/>
    </source>
</evidence>
<keyword evidence="11" id="KW-1185">Reference proteome</keyword>
<dbReference type="GO" id="GO:0005886">
    <property type="term" value="C:plasma membrane"/>
    <property type="evidence" value="ECO:0007669"/>
    <property type="project" value="UniProtKB-SubCell"/>
</dbReference>
<dbReference type="GO" id="GO:0016758">
    <property type="term" value="F:hexosyltransferase activity"/>
    <property type="evidence" value="ECO:0007669"/>
    <property type="project" value="InterPro"/>
</dbReference>
<keyword evidence="4 9" id="KW-0812">Transmembrane</keyword>
<reference evidence="10 11" key="1">
    <citation type="submission" date="2019-07" db="EMBL/GenBank/DDBJ databases">
        <title>Full genome sequence of Humibacter sp. WJ7-1.</title>
        <authorList>
            <person name="Im W.-T."/>
        </authorList>
    </citation>
    <scope>NUCLEOTIDE SEQUENCE [LARGE SCALE GENOMIC DNA]</scope>
    <source>
        <strain evidence="10 11">WJ7-1</strain>
    </source>
</reference>
<dbReference type="InterPro" id="IPR018584">
    <property type="entry name" value="GT87"/>
</dbReference>
<feature type="transmembrane region" description="Helical" evidence="9">
    <location>
        <begin position="400"/>
        <end position="422"/>
    </location>
</feature>
<feature type="transmembrane region" description="Helical" evidence="9">
    <location>
        <begin position="218"/>
        <end position="242"/>
    </location>
</feature>
<evidence type="ECO:0000256" key="6">
    <source>
        <dbReference type="ARBA" id="ARBA00023136"/>
    </source>
</evidence>
<keyword evidence="3" id="KW-0808">Transferase</keyword>
<dbReference type="RefSeq" id="WP_146319878.1">
    <property type="nucleotide sequence ID" value="NZ_CP042305.1"/>
</dbReference>
<comment type="subcellular location">
    <subcellularLocation>
        <location evidence="1">Cell membrane</location>
        <topology evidence="1">Multi-pass membrane protein</topology>
    </subcellularLocation>
</comment>
<proteinExistence type="inferred from homology"/>
<keyword evidence="6 9" id="KW-0472">Membrane</keyword>
<evidence type="ECO:0000256" key="8">
    <source>
        <dbReference type="SAM" id="MobiDB-lite"/>
    </source>
</evidence>
<evidence type="ECO:0000256" key="9">
    <source>
        <dbReference type="SAM" id="Phobius"/>
    </source>
</evidence>
<dbReference type="KEGG" id="huw:FPZ11_08085"/>